<dbReference type="EMBL" id="UGJE01000002">
    <property type="protein sequence ID" value="STQ85662.1"/>
    <property type="molecule type" value="Genomic_DNA"/>
</dbReference>
<name>A0A099TYV4_9HELI</name>
<dbReference type="InterPro" id="IPR036249">
    <property type="entry name" value="Thioredoxin-like_sf"/>
</dbReference>
<dbReference type="SUPFAM" id="SSF52833">
    <property type="entry name" value="Thioredoxin-like"/>
    <property type="match status" value="1"/>
</dbReference>
<dbReference type="RefSeq" id="WP_034557664.1">
    <property type="nucleotide sequence ID" value="NZ_FZML01000015.1"/>
</dbReference>
<proteinExistence type="inferred from homology"/>
<dbReference type="Pfam" id="PF03960">
    <property type="entry name" value="ArsC"/>
    <property type="match status" value="1"/>
</dbReference>
<evidence type="ECO:0000313" key="5">
    <source>
        <dbReference type="Proteomes" id="UP000029922"/>
    </source>
</evidence>
<dbReference type="Proteomes" id="UP000029922">
    <property type="component" value="Unassembled WGS sequence"/>
</dbReference>
<accession>A0A099TYV4</accession>
<evidence type="ECO:0000256" key="2">
    <source>
        <dbReference type="PROSITE-ProRule" id="PRU01282"/>
    </source>
</evidence>
<dbReference type="PROSITE" id="PS51353">
    <property type="entry name" value="ARSC"/>
    <property type="match status" value="1"/>
</dbReference>
<dbReference type="EMBL" id="JRPD02000006">
    <property type="protein sequence ID" value="TLE00643.1"/>
    <property type="molecule type" value="Genomic_DNA"/>
</dbReference>
<dbReference type="PANTHER" id="PTHR30041">
    <property type="entry name" value="ARSENATE REDUCTASE"/>
    <property type="match status" value="1"/>
</dbReference>
<dbReference type="AlphaFoldDB" id="A0A099TYV4"/>
<sequence>MQSKVTIYGIKTCNSMKKAFEILKNADIEYEFVDYKKQTLESSFLESLTKNLQSKTQDDHGLANIINTRGTTYRKLSKDFAHIKNASDISEEMIINNPSIIKRPLVILEGETTKIAIGLEQLENLIRDIKYNKENII</sequence>
<reference evidence="4 5" key="1">
    <citation type="journal article" date="2014" name="Genome Announc.">
        <title>Draft genome sequences of eight enterohepatic helicobacter species isolated from both laboratory and wild rodents.</title>
        <authorList>
            <person name="Sheh A."/>
            <person name="Shen Z."/>
            <person name="Fox J.G."/>
        </authorList>
    </citation>
    <scope>NUCLEOTIDE SEQUENCE [LARGE SCALE GENOMIC DNA]</scope>
    <source>
        <strain evidence="4 5">ST1</strain>
    </source>
</reference>
<evidence type="ECO:0000313" key="3">
    <source>
        <dbReference type="EMBL" id="STQ85662.1"/>
    </source>
</evidence>
<gene>
    <name evidence="3" type="primary">arsC</name>
    <name evidence="4" type="ORF">LS73_004340</name>
    <name evidence="3" type="ORF">NCTC12714_00448</name>
</gene>
<dbReference type="PANTHER" id="PTHR30041:SF8">
    <property type="entry name" value="PROTEIN YFFB"/>
    <property type="match status" value="1"/>
</dbReference>
<dbReference type="STRING" id="216.LS73_03710"/>
<keyword evidence="6" id="KW-1185">Reference proteome</keyword>
<dbReference type="Proteomes" id="UP000255139">
    <property type="component" value="Unassembled WGS sequence"/>
</dbReference>
<evidence type="ECO:0000256" key="1">
    <source>
        <dbReference type="ARBA" id="ARBA00007198"/>
    </source>
</evidence>
<dbReference type="Gene3D" id="3.40.30.10">
    <property type="entry name" value="Glutaredoxin"/>
    <property type="match status" value="1"/>
</dbReference>
<protein>
    <submittedName>
        <fullName evidence="3">Arsenate reductase</fullName>
    </submittedName>
</protein>
<comment type="similarity">
    <text evidence="1 2">Belongs to the ArsC family.</text>
</comment>
<evidence type="ECO:0000313" key="6">
    <source>
        <dbReference type="Proteomes" id="UP000255139"/>
    </source>
</evidence>
<dbReference type="OrthoDB" id="9803749at2"/>
<organism evidence="3 6">
    <name type="scientific">Helicobacter muridarum</name>
    <dbReference type="NCBI Taxonomy" id="216"/>
    <lineage>
        <taxon>Bacteria</taxon>
        <taxon>Pseudomonadati</taxon>
        <taxon>Campylobacterota</taxon>
        <taxon>Epsilonproteobacteria</taxon>
        <taxon>Campylobacterales</taxon>
        <taxon>Helicobacteraceae</taxon>
        <taxon>Helicobacter</taxon>
    </lineage>
</organism>
<dbReference type="InterPro" id="IPR006660">
    <property type="entry name" value="Arsenate_reductase-like"/>
</dbReference>
<evidence type="ECO:0000313" key="4">
    <source>
        <dbReference type="EMBL" id="TLE00643.1"/>
    </source>
</evidence>
<reference evidence="3 6" key="2">
    <citation type="submission" date="2018-06" db="EMBL/GenBank/DDBJ databases">
        <authorList>
            <consortium name="Pathogen Informatics"/>
            <person name="Doyle S."/>
        </authorList>
    </citation>
    <scope>NUCLEOTIDE SEQUENCE [LARGE SCALE GENOMIC DNA]</scope>
    <source>
        <strain evidence="3 6">NCTC12714</strain>
    </source>
</reference>